<dbReference type="HOGENOM" id="CLU_000604_84_3_9"/>
<keyword evidence="6 7" id="KW-0472">Membrane</keyword>
<reference evidence="11" key="1">
    <citation type="submission" date="2011-11" db="EMBL/GenBank/DDBJ databases">
        <title>Complete sequence of Desulfosporosinus orientis DSM 765.</title>
        <authorList>
            <person name="Lucas S."/>
            <person name="Han J."/>
            <person name="Lapidus A."/>
            <person name="Cheng J.-F."/>
            <person name="Goodwin L."/>
            <person name="Pitluck S."/>
            <person name="Peters L."/>
            <person name="Ovchinnikova G."/>
            <person name="Teshima H."/>
            <person name="Detter J.C."/>
            <person name="Han C."/>
            <person name="Tapia R."/>
            <person name="Land M."/>
            <person name="Hauser L."/>
            <person name="Kyrpides N."/>
            <person name="Ivanova N."/>
            <person name="Pagani I."/>
            <person name="Pester M."/>
            <person name="Spring S."/>
            <person name="Ollivier B."/>
            <person name="Rattei T."/>
            <person name="Klenk H.-P."/>
            <person name="Wagner M."/>
            <person name="Loy A."/>
            <person name="Woyke T."/>
        </authorList>
    </citation>
    <scope>NUCLEOTIDE SEQUENCE [LARGE SCALE GENOMIC DNA]</scope>
    <source>
        <strain evidence="11">ATCC 19365 / DSM 765 / NCIMB 8382 / VKM B-1628</strain>
    </source>
</reference>
<feature type="transmembrane region" description="Helical" evidence="7">
    <location>
        <begin position="68"/>
        <end position="90"/>
    </location>
</feature>
<dbReference type="InterPro" id="IPR003593">
    <property type="entry name" value="AAA+_ATPase"/>
</dbReference>
<comment type="subcellular location">
    <subcellularLocation>
        <location evidence="1">Cell membrane</location>
        <topology evidence="1">Multi-pass membrane protein</topology>
    </subcellularLocation>
</comment>
<dbReference type="PANTHER" id="PTHR43394:SF1">
    <property type="entry name" value="ATP-BINDING CASSETTE SUB-FAMILY B MEMBER 10, MITOCHONDRIAL"/>
    <property type="match status" value="1"/>
</dbReference>
<feature type="transmembrane region" description="Helical" evidence="7">
    <location>
        <begin position="247"/>
        <end position="272"/>
    </location>
</feature>
<dbReference type="Pfam" id="PF00005">
    <property type="entry name" value="ABC_tran"/>
    <property type="match status" value="1"/>
</dbReference>
<dbReference type="eggNOG" id="COG1132">
    <property type="taxonomic scope" value="Bacteria"/>
</dbReference>
<dbReference type="InterPro" id="IPR039421">
    <property type="entry name" value="Type_1_exporter"/>
</dbReference>
<dbReference type="AlphaFoldDB" id="G7WJQ1"/>
<feature type="domain" description="ABC transmembrane type-1" evidence="9">
    <location>
        <begin position="36"/>
        <end position="310"/>
    </location>
</feature>
<dbReference type="GO" id="GO:0016887">
    <property type="term" value="F:ATP hydrolysis activity"/>
    <property type="evidence" value="ECO:0007669"/>
    <property type="project" value="InterPro"/>
</dbReference>
<dbReference type="SUPFAM" id="SSF52540">
    <property type="entry name" value="P-loop containing nucleoside triphosphate hydrolases"/>
    <property type="match status" value="1"/>
</dbReference>
<dbReference type="Gene3D" id="1.20.1560.10">
    <property type="entry name" value="ABC transporter type 1, transmembrane domain"/>
    <property type="match status" value="1"/>
</dbReference>
<evidence type="ECO:0000313" key="11">
    <source>
        <dbReference type="Proteomes" id="UP000006346"/>
    </source>
</evidence>
<evidence type="ECO:0000256" key="1">
    <source>
        <dbReference type="ARBA" id="ARBA00004651"/>
    </source>
</evidence>
<dbReference type="GO" id="GO:0015421">
    <property type="term" value="F:ABC-type oligopeptide transporter activity"/>
    <property type="evidence" value="ECO:0007669"/>
    <property type="project" value="TreeGrafter"/>
</dbReference>
<keyword evidence="4" id="KW-0067">ATP-binding</keyword>
<dbReference type="InterPro" id="IPR003439">
    <property type="entry name" value="ABC_transporter-like_ATP-bd"/>
</dbReference>
<evidence type="ECO:0000259" key="8">
    <source>
        <dbReference type="PROSITE" id="PS50893"/>
    </source>
</evidence>
<keyword evidence="3" id="KW-0547">Nucleotide-binding</keyword>
<dbReference type="GO" id="GO:0005886">
    <property type="term" value="C:plasma membrane"/>
    <property type="evidence" value="ECO:0007669"/>
    <property type="project" value="UniProtKB-SubCell"/>
</dbReference>
<accession>G7WJQ1</accession>
<dbReference type="PATRIC" id="fig|768706.3.peg.5192"/>
<dbReference type="OrthoDB" id="9771903at2"/>
<dbReference type="Proteomes" id="UP000006346">
    <property type="component" value="Chromosome"/>
</dbReference>
<protein>
    <submittedName>
        <fullName evidence="10">ABC-type multidrug transport system, ATPase and permease component</fullName>
    </submittedName>
</protein>
<organism evidence="10 11">
    <name type="scientific">Desulfosporosinus orientis (strain ATCC 19365 / DSM 765 / NCIMB 8382 / VKM B-1628 / Singapore I)</name>
    <name type="common">Desulfotomaculum orientis</name>
    <dbReference type="NCBI Taxonomy" id="768706"/>
    <lineage>
        <taxon>Bacteria</taxon>
        <taxon>Bacillati</taxon>
        <taxon>Bacillota</taxon>
        <taxon>Clostridia</taxon>
        <taxon>Eubacteriales</taxon>
        <taxon>Desulfitobacteriaceae</taxon>
        <taxon>Desulfosporosinus</taxon>
    </lineage>
</organism>
<dbReference type="InterPro" id="IPR011527">
    <property type="entry name" value="ABC1_TM_dom"/>
</dbReference>
<evidence type="ECO:0000256" key="4">
    <source>
        <dbReference type="ARBA" id="ARBA00022840"/>
    </source>
</evidence>
<evidence type="ECO:0000256" key="2">
    <source>
        <dbReference type="ARBA" id="ARBA00022692"/>
    </source>
</evidence>
<proteinExistence type="predicted"/>
<dbReference type="RefSeq" id="WP_014187292.1">
    <property type="nucleotide sequence ID" value="NC_016584.1"/>
</dbReference>
<evidence type="ECO:0000313" key="10">
    <source>
        <dbReference type="EMBL" id="AET70488.1"/>
    </source>
</evidence>
<feature type="domain" description="ABC transporter" evidence="8">
    <location>
        <begin position="341"/>
        <end position="573"/>
    </location>
</feature>
<feature type="transmembrane region" description="Helical" evidence="7">
    <location>
        <begin position="138"/>
        <end position="161"/>
    </location>
</feature>
<feature type="transmembrane region" description="Helical" evidence="7">
    <location>
        <begin position="167"/>
        <end position="185"/>
    </location>
</feature>
<dbReference type="KEGG" id="dor:Desor_5097"/>
<dbReference type="PROSITE" id="PS50893">
    <property type="entry name" value="ABC_TRANSPORTER_2"/>
    <property type="match status" value="1"/>
</dbReference>
<feature type="transmembrane region" description="Helical" evidence="7">
    <location>
        <begin position="24"/>
        <end position="48"/>
    </location>
</feature>
<dbReference type="PROSITE" id="PS50929">
    <property type="entry name" value="ABC_TM1F"/>
    <property type="match status" value="1"/>
</dbReference>
<dbReference type="STRING" id="768706.Desor_5097"/>
<dbReference type="Pfam" id="PF00664">
    <property type="entry name" value="ABC_membrane"/>
    <property type="match status" value="1"/>
</dbReference>
<dbReference type="SMART" id="SM00382">
    <property type="entry name" value="AAA"/>
    <property type="match status" value="1"/>
</dbReference>
<dbReference type="InterPro" id="IPR027417">
    <property type="entry name" value="P-loop_NTPase"/>
</dbReference>
<dbReference type="CDD" id="cd07346">
    <property type="entry name" value="ABC_6TM_exporters"/>
    <property type="match status" value="1"/>
</dbReference>
<evidence type="ECO:0000256" key="3">
    <source>
        <dbReference type="ARBA" id="ARBA00022741"/>
    </source>
</evidence>
<dbReference type="Gene3D" id="3.40.50.300">
    <property type="entry name" value="P-loop containing nucleotide triphosphate hydrolases"/>
    <property type="match status" value="1"/>
</dbReference>
<dbReference type="InterPro" id="IPR036640">
    <property type="entry name" value="ABC1_TM_sf"/>
</dbReference>
<keyword evidence="11" id="KW-1185">Reference proteome</keyword>
<dbReference type="SUPFAM" id="SSF90123">
    <property type="entry name" value="ABC transporter transmembrane region"/>
    <property type="match status" value="1"/>
</dbReference>
<keyword evidence="5 7" id="KW-1133">Transmembrane helix</keyword>
<dbReference type="PANTHER" id="PTHR43394">
    <property type="entry name" value="ATP-DEPENDENT PERMEASE MDL1, MITOCHONDRIAL"/>
    <property type="match status" value="1"/>
</dbReference>
<dbReference type="EMBL" id="CP003108">
    <property type="protein sequence ID" value="AET70488.1"/>
    <property type="molecule type" value="Genomic_DNA"/>
</dbReference>
<evidence type="ECO:0000259" key="9">
    <source>
        <dbReference type="PROSITE" id="PS50929"/>
    </source>
</evidence>
<evidence type="ECO:0000256" key="7">
    <source>
        <dbReference type="SAM" id="Phobius"/>
    </source>
</evidence>
<evidence type="ECO:0000256" key="6">
    <source>
        <dbReference type="ARBA" id="ARBA00023136"/>
    </source>
</evidence>
<name>G7WJQ1_DESOD</name>
<dbReference type="GO" id="GO:0005524">
    <property type="term" value="F:ATP binding"/>
    <property type="evidence" value="ECO:0007669"/>
    <property type="project" value="UniProtKB-KW"/>
</dbReference>
<gene>
    <name evidence="10" type="ordered locus">Desor_5097</name>
</gene>
<sequence>MNIKSEILKIWEFAGWIKPEIKPFLPGLAVILLIDVLGALISVATAIASKNMVDYAIDEKLEMAGIAGAIFAGFIILNMLMVVLESLLALRISESFSNVLRQRFFKRLLESEWLPLSEYHSGDLITRLTSDVSNITNCIINSIPSILALGVQLVASFLTLLYFEPKLAILAFILGPFTVVLSRLWGRKLKHLQVKVQESESSYRSYMQEAIQNFIIIKSFRMERHNHDSLQSLHENRMKWIIERNRITLAANNVMSLGYWIGYFLAFGWGAVRLSQKAISFGTMTAFLQLVQQVQTPFLGLARTVPQIITMIASAGRLMELEKIPKEKTVERLPILTEVGMNFCKVSFKYTDGEPVLDKISTEILPGQLVALIGPSGEGKTTLVRLLLALLRPSEGKVYFTDTSDGRYEASAATREWVTYVPQGNTLFSGTIRDNIRSGRTDATLAEIENAARSACAWSFIEGLPQGLHTVIGEHGLGLSEGQAQRIAIARAFLKKAPVMILDEATSALDMETEMDVLMAIKNLGYHCTCLVITHRLTALRICSRVLRIHDGKVMEEKGMINSIMRNELNSNLIY</sequence>
<reference evidence="10 11" key="2">
    <citation type="journal article" date="2012" name="J. Bacteriol.">
        <title>Complete genome sequences of Desulfosporosinus orientis DSM765T, Desulfosporosinus youngiae DSM17734T, Desulfosporosinus meridiei DSM13257T, and Desulfosporosinus acidiphilus DSM22704T.</title>
        <authorList>
            <person name="Pester M."/>
            <person name="Brambilla E."/>
            <person name="Alazard D."/>
            <person name="Rattei T."/>
            <person name="Weinmaier T."/>
            <person name="Han J."/>
            <person name="Lucas S."/>
            <person name="Lapidus A."/>
            <person name="Cheng J.F."/>
            <person name="Goodwin L."/>
            <person name="Pitluck S."/>
            <person name="Peters L."/>
            <person name="Ovchinnikova G."/>
            <person name="Teshima H."/>
            <person name="Detter J.C."/>
            <person name="Han C.S."/>
            <person name="Tapia R."/>
            <person name="Land M.L."/>
            <person name="Hauser L."/>
            <person name="Kyrpides N.C."/>
            <person name="Ivanova N.N."/>
            <person name="Pagani I."/>
            <person name="Huntmann M."/>
            <person name="Wei C.L."/>
            <person name="Davenport K.W."/>
            <person name="Daligault H."/>
            <person name="Chain P.S."/>
            <person name="Chen A."/>
            <person name="Mavromatis K."/>
            <person name="Markowitz V."/>
            <person name="Szeto E."/>
            <person name="Mikhailova N."/>
            <person name="Pati A."/>
            <person name="Wagner M."/>
            <person name="Woyke T."/>
            <person name="Ollivier B."/>
            <person name="Klenk H.P."/>
            <person name="Spring S."/>
            <person name="Loy A."/>
        </authorList>
    </citation>
    <scope>NUCLEOTIDE SEQUENCE [LARGE SCALE GENOMIC DNA]</scope>
    <source>
        <strain evidence="11">ATCC 19365 / DSM 765 / NCIMB 8382 / VKM B-1628</strain>
    </source>
</reference>
<keyword evidence="2 7" id="KW-0812">Transmembrane</keyword>
<evidence type="ECO:0000256" key="5">
    <source>
        <dbReference type="ARBA" id="ARBA00022989"/>
    </source>
</evidence>